<dbReference type="OrthoDB" id="9799747at2"/>
<dbReference type="Proteomes" id="UP000254051">
    <property type="component" value="Unassembled WGS sequence"/>
</dbReference>
<keyword evidence="1" id="KW-0805">Transcription regulation</keyword>
<name>A0A316A2Y6_9FIRM</name>
<dbReference type="PROSITE" id="PS50995">
    <property type="entry name" value="HTH_MARR_2"/>
    <property type="match status" value="1"/>
</dbReference>
<dbReference type="PANTHER" id="PTHR42756:SF1">
    <property type="entry name" value="TRANSCRIPTIONAL REPRESSOR OF EMRAB OPERON"/>
    <property type="match status" value="1"/>
</dbReference>
<evidence type="ECO:0000256" key="1">
    <source>
        <dbReference type="ARBA" id="ARBA00023015"/>
    </source>
</evidence>
<dbReference type="EMBL" id="UHJJ01000001">
    <property type="protein sequence ID" value="SUQ12231.1"/>
    <property type="molecule type" value="Genomic_DNA"/>
</dbReference>
<evidence type="ECO:0000256" key="3">
    <source>
        <dbReference type="ARBA" id="ARBA00023163"/>
    </source>
</evidence>
<dbReference type="SMART" id="SM00347">
    <property type="entry name" value="HTH_MARR"/>
    <property type="match status" value="1"/>
</dbReference>
<protein>
    <submittedName>
        <fullName evidence="5">MarR family transcriptional regulator, 2-MHQ and catechol-resistance regulon repressor</fullName>
    </submittedName>
</protein>
<keyword evidence="3" id="KW-0804">Transcription</keyword>
<accession>A0A316A2Y6</accession>
<dbReference type="InterPro" id="IPR036388">
    <property type="entry name" value="WH-like_DNA-bd_sf"/>
</dbReference>
<evidence type="ECO:0000256" key="2">
    <source>
        <dbReference type="ARBA" id="ARBA00023125"/>
    </source>
</evidence>
<dbReference type="GO" id="GO:0003677">
    <property type="term" value="F:DNA binding"/>
    <property type="evidence" value="ECO:0007669"/>
    <property type="project" value="UniProtKB-KW"/>
</dbReference>
<proteinExistence type="predicted"/>
<keyword evidence="6" id="KW-1185">Reference proteome</keyword>
<evidence type="ECO:0000313" key="6">
    <source>
        <dbReference type="Proteomes" id="UP000254051"/>
    </source>
</evidence>
<dbReference type="AlphaFoldDB" id="A0A316A2Y6"/>
<dbReference type="PANTHER" id="PTHR42756">
    <property type="entry name" value="TRANSCRIPTIONAL REGULATOR, MARR"/>
    <property type="match status" value="1"/>
</dbReference>
<dbReference type="InterPro" id="IPR036390">
    <property type="entry name" value="WH_DNA-bd_sf"/>
</dbReference>
<evidence type="ECO:0000259" key="4">
    <source>
        <dbReference type="PROSITE" id="PS50995"/>
    </source>
</evidence>
<sequence length="138" mass="15791">MAKIEMKVLIGLNRAVNYIDRQSIKLFSEYNLTMGQFAVLEVLYHKGAMSVGQVQEKILSSSGTMPLIINNLVKRGYIIRQTDDKDKRRCILDITQPGRELMAQVYPKNEARIIELMESWTKEEKEQLAVLLKKFGGA</sequence>
<dbReference type="GO" id="GO:0003700">
    <property type="term" value="F:DNA-binding transcription factor activity"/>
    <property type="evidence" value="ECO:0007669"/>
    <property type="project" value="InterPro"/>
</dbReference>
<evidence type="ECO:0000313" key="5">
    <source>
        <dbReference type="EMBL" id="SUQ12231.1"/>
    </source>
</evidence>
<reference evidence="6" key="1">
    <citation type="submission" date="2017-07" db="EMBL/GenBank/DDBJ databases">
        <authorList>
            <person name="Varghese N."/>
            <person name="Submissions S."/>
        </authorList>
    </citation>
    <scope>NUCLEOTIDE SEQUENCE [LARGE SCALE GENOMIC DNA]</scope>
    <source>
        <strain evidence="6">NLAE-zl-C134</strain>
    </source>
</reference>
<dbReference type="InterPro" id="IPR000835">
    <property type="entry name" value="HTH_MarR-typ"/>
</dbReference>
<organism evidence="5 6">
    <name type="scientific">Faecalicatena contorta</name>
    <dbReference type="NCBI Taxonomy" id="39482"/>
    <lineage>
        <taxon>Bacteria</taxon>
        <taxon>Bacillati</taxon>
        <taxon>Bacillota</taxon>
        <taxon>Clostridia</taxon>
        <taxon>Lachnospirales</taxon>
        <taxon>Lachnospiraceae</taxon>
        <taxon>Faecalicatena</taxon>
    </lineage>
</organism>
<gene>
    <name evidence="5" type="ORF">SAMN05216529_101120</name>
</gene>
<keyword evidence="2" id="KW-0238">DNA-binding</keyword>
<dbReference type="SUPFAM" id="SSF46785">
    <property type="entry name" value="Winged helix' DNA-binding domain"/>
    <property type="match status" value="1"/>
</dbReference>
<dbReference type="Gene3D" id="1.10.10.10">
    <property type="entry name" value="Winged helix-like DNA-binding domain superfamily/Winged helix DNA-binding domain"/>
    <property type="match status" value="1"/>
</dbReference>
<dbReference type="Pfam" id="PF01047">
    <property type="entry name" value="MarR"/>
    <property type="match status" value="1"/>
</dbReference>
<dbReference type="RefSeq" id="WP_109708293.1">
    <property type="nucleotide sequence ID" value="NZ_QGDS01000001.1"/>
</dbReference>
<feature type="domain" description="HTH marR-type" evidence="4">
    <location>
        <begin position="1"/>
        <end position="137"/>
    </location>
</feature>